<evidence type="ECO:0000313" key="13">
    <source>
        <dbReference type="EMBL" id="MBC5641319.1"/>
    </source>
</evidence>
<accession>A0ABR7DX24</accession>
<dbReference type="SUPFAM" id="SSF52172">
    <property type="entry name" value="CheY-like"/>
    <property type="match status" value="1"/>
</dbReference>
<protein>
    <recommendedName>
        <fullName evidence="2">histidine kinase</fullName>
        <ecNumber evidence="2">2.7.13.3</ecNumber>
    </recommendedName>
</protein>
<organism evidence="13 14">
    <name type="scientific">Parabacteroides segnis</name>
    <dbReference type="NCBI Taxonomy" id="2763058"/>
    <lineage>
        <taxon>Bacteria</taxon>
        <taxon>Pseudomonadati</taxon>
        <taxon>Bacteroidota</taxon>
        <taxon>Bacteroidia</taxon>
        <taxon>Bacteroidales</taxon>
        <taxon>Tannerellaceae</taxon>
        <taxon>Parabacteroides</taxon>
    </lineage>
</organism>
<keyword evidence="4" id="KW-0805">Transcription regulation</keyword>
<name>A0ABR7DX24_9BACT</name>
<dbReference type="Gene3D" id="1.10.10.60">
    <property type="entry name" value="Homeodomain-like"/>
    <property type="match status" value="1"/>
</dbReference>
<evidence type="ECO:0000256" key="8">
    <source>
        <dbReference type="SAM" id="Phobius"/>
    </source>
</evidence>
<evidence type="ECO:0000259" key="11">
    <source>
        <dbReference type="PROSITE" id="PS50109"/>
    </source>
</evidence>
<dbReference type="InterPro" id="IPR011047">
    <property type="entry name" value="Quinoprotein_ADH-like_sf"/>
</dbReference>
<keyword evidence="14" id="KW-1185">Reference proteome</keyword>
<dbReference type="SUPFAM" id="SSF63829">
    <property type="entry name" value="Calcium-dependent phosphotriesterase"/>
    <property type="match status" value="1"/>
</dbReference>
<dbReference type="Gene3D" id="3.40.50.2300">
    <property type="match status" value="1"/>
</dbReference>
<feature type="transmembrane region" description="Helical" evidence="8">
    <location>
        <begin position="760"/>
        <end position="784"/>
    </location>
</feature>
<reference evidence="13 14" key="1">
    <citation type="submission" date="2020-08" db="EMBL/GenBank/DDBJ databases">
        <title>Genome public.</title>
        <authorList>
            <person name="Liu C."/>
            <person name="Sun Q."/>
        </authorList>
    </citation>
    <scope>NUCLEOTIDE SEQUENCE [LARGE SCALE GENOMIC DNA]</scope>
    <source>
        <strain evidence="13 14">BX2</strain>
    </source>
</reference>
<dbReference type="InterPro" id="IPR013783">
    <property type="entry name" value="Ig-like_fold"/>
</dbReference>
<evidence type="ECO:0000256" key="7">
    <source>
        <dbReference type="PROSITE-ProRule" id="PRU00169"/>
    </source>
</evidence>
<keyword evidence="3 7" id="KW-0597">Phosphoprotein</keyword>
<keyword evidence="9" id="KW-0732">Signal</keyword>
<sequence length="1320" mass="150455">MKFVICCLFLLSGCLHGFAFNGDFRQLIYNQQDGLASNTIDFIGQDAEGYLYFCTNRGLSIFDGNIFTNYNAQNTPGFSNNLTVIVELDNYHLLIGSRDKGLFLFDKYKSSIRSVKGCNAQIQSVNTMLKTGKGEIWFGGDDGALWYVEDYRTLLADSDGIVFHRVTYSFPSINALAEIDGILLVATQSNQLAIIHRTQDTVIVEKAAMPFGAESSHSLLLRNGKELWVGTNSGIVVFRKKGKRWVDGSLFAEEIGLVRSMEICGDEVYIGTEGNGLFEVDSNTLSYSRTEQSKLPVSGINLNYIISLKTDHSGNLWVGTWLGGVARFMFASPLFSQSKNKENVPSLFSNVVWTVCKDKYRSGFFLGTHGSGLCHYDMQEMRFQTIDLSFRSVWTLYADSVTPFLYVGTWGEGLRLYDMETGKYMPAFPSDIEHERIYSISRFNERELFIGTSANGVWLYNEDRKQVRPLEFPGDSLLQLNVRCIQKDKEDKGYWMATFNAGLFHFDLDRSGFITDMEHFPFIGEEPVQATALFQDDKRVWICMTNGLAYLEKGDSERKVKRISQLDGYFLSDIVEGTDGNFWICSHEGLLFFNPLKLYVSRYLTEFIHYGIYSNNRDGLLIGTSEGLFSFDPAKVKESQGKGKALIRSLQMNGQAVVPDDPEGKVWINKAINYVDTLILPPGNANIGFLLSAFSPYVYGENVLFYRMEGLENYWNKTGLNNSSAVYGNLPSGKYTFHVRLNDPDNFSGEKELVIIKKEFWWNTIYARVVYCVLVLSVVTYLIFNFRKRYKKRYIRRLEDIERQKEEEVYLQKIRFFTNISHDLKTPLTLLLTPLNDLLKHPEMPETFRSRLQSMYMNGDLLLKKINKILNYRNTEGEDTALSVEVYSAHQLLYEIITPFKEYAERQGLFFNIHSLIENKVTSAIHTDRNKLESILENLISNAIKYTPEGGEVAVSYSIDNGKLELIVADTGVGIQAVALPHIFDRYYRIAPDNRGTGIGLFLVKHYVNLLEGDISVISEPGNGTTFRLSLPVVVNEMENSTDLQENGENGTLQEKENIARVLIVDDNKEMRDYLRQLFSPFYQVMEASDGKQAMEIVRMELPDIILSDLMMSKVDGLVLCRNIKGDMLTSHVPFIILSAKNSVETRLECWDAGVDLFEEKPFNSQLLLTKVANLLRSRKLLKYKYQIAIPVSVLHDEKEGGAESLEDRFLKEVNAAIDKHKDKPDLSVRELGEELHMRHDQLYRKLKTLTGLSANHYIRTYRLNCAAAMLRSKKYMVTEVLYSVGFNNPSYFTKCFKKEFGVLPSEYVAQMEDKDDSVL</sequence>
<dbReference type="InterPro" id="IPR018060">
    <property type="entry name" value="HTH_AraC"/>
</dbReference>
<dbReference type="InterPro" id="IPR036890">
    <property type="entry name" value="HATPase_C_sf"/>
</dbReference>
<dbReference type="Proteomes" id="UP000644010">
    <property type="component" value="Unassembled WGS sequence"/>
</dbReference>
<keyword evidence="5" id="KW-0238">DNA-binding</keyword>
<keyword evidence="6" id="KW-0804">Transcription</keyword>
<dbReference type="InterPro" id="IPR003661">
    <property type="entry name" value="HisK_dim/P_dom"/>
</dbReference>
<dbReference type="Pfam" id="PF02518">
    <property type="entry name" value="HATPase_c"/>
    <property type="match status" value="1"/>
</dbReference>
<keyword evidence="8" id="KW-1133">Transmembrane helix</keyword>
<dbReference type="SUPFAM" id="SSF47384">
    <property type="entry name" value="Homodimeric domain of signal transducing histidine kinase"/>
    <property type="match status" value="1"/>
</dbReference>
<feature type="domain" description="Histidine kinase" evidence="11">
    <location>
        <begin position="819"/>
        <end position="1035"/>
    </location>
</feature>
<dbReference type="SMART" id="SM00448">
    <property type="entry name" value="REC"/>
    <property type="match status" value="1"/>
</dbReference>
<dbReference type="InterPro" id="IPR005467">
    <property type="entry name" value="His_kinase_dom"/>
</dbReference>
<keyword evidence="8" id="KW-0812">Transmembrane</keyword>
<evidence type="ECO:0000256" key="4">
    <source>
        <dbReference type="ARBA" id="ARBA00023015"/>
    </source>
</evidence>
<evidence type="ECO:0000259" key="10">
    <source>
        <dbReference type="PROSITE" id="PS01124"/>
    </source>
</evidence>
<dbReference type="SUPFAM" id="SSF46689">
    <property type="entry name" value="Homeodomain-like"/>
    <property type="match status" value="1"/>
</dbReference>
<dbReference type="PRINTS" id="PR00344">
    <property type="entry name" value="BCTRLSENSOR"/>
</dbReference>
<comment type="catalytic activity">
    <reaction evidence="1">
        <text>ATP + protein L-histidine = ADP + protein N-phospho-L-histidine.</text>
        <dbReference type="EC" id="2.7.13.3"/>
    </reaction>
</comment>
<feature type="domain" description="HTH araC/xylS-type" evidence="10">
    <location>
        <begin position="1212"/>
        <end position="1311"/>
    </location>
</feature>
<dbReference type="PROSITE" id="PS50110">
    <property type="entry name" value="RESPONSE_REGULATORY"/>
    <property type="match status" value="1"/>
</dbReference>
<dbReference type="PANTHER" id="PTHR43547">
    <property type="entry name" value="TWO-COMPONENT HISTIDINE KINASE"/>
    <property type="match status" value="1"/>
</dbReference>
<dbReference type="InterPro" id="IPR009057">
    <property type="entry name" value="Homeodomain-like_sf"/>
</dbReference>
<dbReference type="Pfam" id="PF07494">
    <property type="entry name" value="Reg_prop"/>
    <property type="match status" value="1"/>
</dbReference>
<dbReference type="InterPro" id="IPR015943">
    <property type="entry name" value="WD40/YVTN_repeat-like_dom_sf"/>
</dbReference>
<evidence type="ECO:0000256" key="5">
    <source>
        <dbReference type="ARBA" id="ARBA00023125"/>
    </source>
</evidence>
<evidence type="ECO:0000256" key="3">
    <source>
        <dbReference type="ARBA" id="ARBA00022553"/>
    </source>
</evidence>
<evidence type="ECO:0000256" key="9">
    <source>
        <dbReference type="SAM" id="SignalP"/>
    </source>
</evidence>
<evidence type="ECO:0000256" key="2">
    <source>
        <dbReference type="ARBA" id="ARBA00012438"/>
    </source>
</evidence>
<dbReference type="Gene3D" id="2.130.10.10">
    <property type="entry name" value="YVTN repeat-like/Quinoprotein amine dehydrogenase"/>
    <property type="match status" value="2"/>
</dbReference>
<dbReference type="CDD" id="cd00075">
    <property type="entry name" value="HATPase"/>
    <property type="match status" value="1"/>
</dbReference>
<dbReference type="InterPro" id="IPR004358">
    <property type="entry name" value="Sig_transdc_His_kin-like_C"/>
</dbReference>
<dbReference type="InterPro" id="IPR011110">
    <property type="entry name" value="Reg_prop"/>
</dbReference>
<dbReference type="SUPFAM" id="SSF55874">
    <property type="entry name" value="ATPase domain of HSP90 chaperone/DNA topoisomerase II/histidine kinase"/>
    <property type="match status" value="1"/>
</dbReference>
<dbReference type="EMBL" id="JACOOI010000001">
    <property type="protein sequence ID" value="MBC5641319.1"/>
    <property type="molecule type" value="Genomic_DNA"/>
</dbReference>
<dbReference type="SUPFAM" id="SSF50998">
    <property type="entry name" value="Quinoprotein alcohol dehydrogenase-like"/>
    <property type="match status" value="1"/>
</dbReference>
<evidence type="ECO:0000313" key="14">
    <source>
        <dbReference type="Proteomes" id="UP000644010"/>
    </source>
</evidence>
<proteinExistence type="predicted"/>
<dbReference type="PROSITE" id="PS50109">
    <property type="entry name" value="HIS_KIN"/>
    <property type="match status" value="1"/>
</dbReference>
<dbReference type="RefSeq" id="WP_186957827.1">
    <property type="nucleotide sequence ID" value="NZ_JACOOI010000001.1"/>
</dbReference>
<dbReference type="EC" id="2.7.13.3" evidence="2"/>
<dbReference type="InterPro" id="IPR001789">
    <property type="entry name" value="Sig_transdc_resp-reg_receiver"/>
</dbReference>
<dbReference type="InterPro" id="IPR011006">
    <property type="entry name" value="CheY-like_superfamily"/>
</dbReference>
<feature type="signal peptide" evidence="9">
    <location>
        <begin position="1"/>
        <end position="19"/>
    </location>
</feature>
<dbReference type="SMART" id="SM00342">
    <property type="entry name" value="HTH_ARAC"/>
    <property type="match status" value="1"/>
</dbReference>
<dbReference type="PROSITE" id="PS00041">
    <property type="entry name" value="HTH_ARAC_FAMILY_1"/>
    <property type="match status" value="1"/>
</dbReference>
<dbReference type="PANTHER" id="PTHR43547:SF2">
    <property type="entry name" value="HYBRID SIGNAL TRANSDUCTION HISTIDINE KINASE C"/>
    <property type="match status" value="1"/>
</dbReference>
<evidence type="ECO:0000256" key="6">
    <source>
        <dbReference type="ARBA" id="ARBA00023163"/>
    </source>
</evidence>
<dbReference type="Gene3D" id="2.60.40.10">
    <property type="entry name" value="Immunoglobulins"/>
    <property type="match status" value="1"/>
</dbReference>
<dbReference type="InterPro" id="IPR003594">
    <property type="entry name" value="HATPase_dom"/>
</dbReference>
<dbReference type="PROSITE" id="PS01124">
    <property type="entry name" value="HTH_ARAC_FAMILY_2"/>
    <property type="match status" value="1"/>
</dbReference>
<dbReference type="Pfam" id="PF07495">
    <property type="entry name" value="Y_Y_Y"/>
    <property type="match status" value="1"/>
</dbReference>
<keyword evidence="8" id="KW-0472">Membrane</keyword>
<evidence type="ECO:0000256" key="1">
    <source>
        <dbReference type="ARBA" id="ARBA00000085"/>
    </source>
</evidence>
<dbReference type="Pfam" id="PF12833">
    <property type="entry name" value="HTH_18"/>
    <property type="match status" value="1"/>
</dbReference>
<dbReference type="InterPro" id="IPR011123">
    <property type="entry name" value="Y_Y_Y"/>
</dbReference>
<feature type="chain" id="PRO_5047130284" description="histidine kinase" evidence="9">
    <location>
        <begin position="20"/>
        <end position="1320"/>
    </location>
</feature>
<feature type="domain" description="Response regulatory" evidence="12">
    <location>
        <begin position="1061"/>
        <end position="1176"/>
    </location>
</feature>
<dbReference type="SMART" id="SM00387">
    <property type="entry name" value="HATPase_c"/>
    <property type="match status" value="1"/>
</dbReference>
<dbReference type="SMART" id="SM00388">
    <property type="entry name" value="HisKA"/>
    <property type="match status" value="1"/>
</dbReference>
<dbReference type="Gene3D" id="1.10.287.130">
    <property type="match status" value="1"/>
</dbReference>
<feature type="modified residue" description="4-aspartylphosphate" evidence="7">
    <location>
        <position position="1109"/>
    </location>
</feature>
<dbReference type="InterPro" id="IPR018062">
    <property type="entry name" value="HTH_AraC-typ_CS"/>
</dbReference>
<comment type="caution">
    <text evidence="13">The sequence shown here is derived from an EMBL/GenBank/DDBJ whole genome shotgun (WGS) entry which is preliminary data.</text>
</comment>
<gene>
    <name evidence="13" type="ORF">H8S77_00245</name>
</gene>
<dbReference type="InterPro" id="IPR036097">
    <property type="entry name" value="HisK_dim/P_sf"/>
</dbReference>
<dbReference type="Gene3D" id="3.30.565.10">
    <property type="entry name" value="Histidine kinase-like ATPase, C-terminal domain"/>
    <property type="match status" value="1"/>
</dbReference>
<dbReference type="Pfam" id="PF00072">
    <property type="entry name" value="Response_reg"/>
    <property type="match status" value="1"/>
</dbReference>
<evidence type="ECO:0000259" key="12">
    <source>
        <dbReference type="PROSITE" id="PS50110"/>
    </source>
</evidence>